<evidence type="ECO:0000256" key="11">
    <source>
        <dbReference type="ARBA" id="ARBA00022679"/>
    </source>
</evidence>
<evidence type="ECO:0000256" key="2">
    <source>
        <dbReference type="ARBA" id="ARBA00004114"/>
    </source>
</evidence>
<evidence type="ECO:0000256" key="20">
    <source>
        <dbReference type="ARBA" id="ARBA00030029"/>
    </source>
</evidence>
<evidence type="ECO:0000256" key="14">
    <source>
        <dbReference type="ARBA" id="ARBA00023034"/>
    </source>
</evidence>
<comment type="subcellular location">
    <subcellularLocation>
        <location evidence="2">Cytoplasm</location>
        <location evidence="2">Cytoskeleton</location>
        <location evidence="2">Microtubule organizing center</location>
        <location evidence="2">Centrosome</location>
        <location evidence="2">Centriole</location>
    </subcellularLocation>
    <subcellularLocation>
        <location evidence="3">Golgi apparatus</location>
    </subcellularLocation>
</comment>
<dbReference type="PANTHER" id="PTHR12234:SF0">
    <property type="entry name" value="FORMIMIDOYLTRANSFERASE-CYCLODEAMINASE"/>
    <property type="match status" value="1"/>
</dbReference>
<dbReference type="GO" id="GO:0030409">
    <property type="term" value="F:glutamate formimidoyltransferase activity"/>
    <property type="evidence" value="ECO:0007669"/>
    <property type="project" value="UniProtKB-EC"/>
</dbReference>
<dbReference type="InterPro" id="IPR037070">
    <property type="entry name" value="Formiminotransferase_C_sf"/>
</dbReference>
<dbReference type="SMART" id="SM01222">
    <property type="entry name" value="FTCD_N"/>
    <property type="match status" value="1"/>
</dbReference>
<comment type="pathway">
    <text evidence="4">Amino-acid degradation; L-histidine degradation into L-glutamate; L-glutamate from N-formimidoyl-L-glutamate (transferase route): step 1/1.</text>
</comment>
<dbReference type="Gene3D" id="3.30.990.10">
    <property type="entry name" value="Formiminotransferase, N-terminal subdomain"/>
    <property type="match status" value="1"/>
</dbReference>
<comment type="function">
    <text evidence="18">Folate-dependent enzyme, that displays both transferase and deaminase activity. Serves to channel one-carbon units from formiminoglutamate to the folate pool.</text>
</comment>
<dbReference type="GO" id="GO:0006547">
    <property type="term" value="P:L-histidine metabolic process"/>
    <property type="evidence" value="ECO:0007669"/>
    <property type="project" value="UniProtKB-KW"/>
</dbReference>
<dbReference type="InterPro" id="IPR037064">
    <property type="entry name" value="Formiminotransferase_N_sf"/>
</dbReference>
<dbReference type="InterPro" id="IPR051623">
    <property type="entry name" value="FTCD"/>
</dbReference>
<dbReference type="PANTHER" id="PTHR12234">
    <property type="entry name" value="FORMIMINOTRANSFERASE-CYCLODEAMINASE"/>
    <property type="match status" value="1"/>
</dbReference>
<dbReference type="SUPFAM" id="SSF55116">
    <property type="entry name" value="Formiminotransferase domain of formiminotransferase-cyclodeaminase"/>
    <property type="match status" value="2"/>
</dbReference>
<dbReference type="EC" id="4.3.1.4" evidence="8"/>
<name>A0A9Q0YMP4_HOLLE</name>
<keyword evidence="13" id="KW-0290">Folate-binding</keyword>
<dbReference type="FunFam" id="1.20.120.680:FF:000001">
    <property type="entry name" value="Formimidoyltransferase cyclodeaminase"/>
    <property type="match status" value="1"/>
</dbReference>
<comment type="similarity">
    <text evidence="6">In the C-terminal section; belongs to the cyclodeaminase/cyclohydrolase family.</text>
</comment>
<evidence type="ECO:0000256" key="6">
    <source>
        <dbReference type="ARBA" id="ARBA00010825"/>
    </source>
</evidence>
<dbReference type="Pfam" id="PF02971">
    <property type="entry name" value="FTCD"/>
    <property type="match status" value="1"/>
</dbReference>
<evidence type="ECO:0000259" key="21">
    <source>
        <dbReference type="SMART" id="SM01221"/>
    </source>
</evidence>
<comment type="caution">
    <text evidence="23">The sequence shown here is derived from an EMBL/GenBank/DDBJ whole genome shotgun (WGS) entry which is preliminary data.</text>
</comment>
<dbReference type="GO" id="GO:0005542">
    <property type="term" value="F:folic acid binding"/>
    <property type="evidence" value="ECO:0007669"/>
    <property type="project" value="UniProtKB-KW"/>
</dbReference>
<comment type="function">
    <text evidence="1">Binds and promotes bundling of vimentin filaments originating from the Golgi.</text>
</comment>
<evidence type="ECO:0000256" key="8">
    <source>
        <dbReference type="ARBA" id="ARBA00012998"/>
    </source>
</evidence>
<evidence type="ECO:0000256" key="18">
    <source>
        <dbReference type="ARBA" id="ARBA00025506"/>
    </source>
</evidence>
<keyword evidence="10" id="KW-0963">Cytoplasm</keyword>
<dbReference type="InterPro" id="IPR036178">
    <property type="entry name" value="Formintransfe-cycloase-like_sf"/>
</dbReference>
<dbReference type="FunFam" id="3.30.70.670:FF:000001">
    <property type="entry name" value="Formimidoyltransferase cyclodeaminase"/>
    <property type="match status" value="1"/>
</dbReference>
<evidence type="ECO:0000256" key="5">
    <source>
        <dbReference type="ARBA" id="ARBA00008297"/>
    </source>
</evidence>
<dbReference type="InterPro" id="IPR012886">
    <property type="entry name" value="Formiminotransferase_N"/>
</dbReference>
<sequence length="543" mass="59509">MASKIVECVPNFSEGQRKEVIDAIAEAVAGTDGCILLDVDPGSSTNRTVYTFVGSPDAVVEGALNMCKVAFNLIDMRTHSGEHPRMGALDVCPFIPVSGVTMEDCVECAKRFGERLGQELSVPVYLYGFAAQEEKRKKLPSIRAGEYEKMSEKVVNPDWKPDFGPAQFVPTWGASATGARKFLIAYNVNVLATKEQCHRIALNVREKGRGPDQPGRLKEVQGIGWWLDEYNIAQISLNLTDMDVTPFHLAFEECKKDAEECNLSVCGSQIVGLVPLKAILDAAEFYIKRDNLFIEEEDQRVRLVVDRLGLSSLQQFVPEERIIEYMVKTKTDGPLVSMSLKSFILNVGARSSAPGGGSVAAAVGALGAALSTMVGWMTYGKRKFENLDPVMRRLIPSLRQAMNDLIPLVDADTSAFDQYMAAAKLPKSTEEEKAVRQKAMQEGMATAVAVPMKVIETASSCWEPLKELAAVGNMQCKSDLQVGVKSLELAVWGAYYNVQINLPNIEDGGPLDKTEVVKKIEESVQRASDEAAAILKILSERKE</sequence>
<dbReference type="Gene3D" id="1.20.120.680">
    <property type="entry name" value="Formiminotetrahydrofolate cyclodeaminase monomer, up-and-down helical bundle"/>
    <property type="match status" value="1"/>
</dbReference>
<dbReference type="Gene3D" id="3.30.70.670">
    <property type="entry name" value="Formiminotransferase, C-terminal subdomain"/>
    <property type="match status" value="1"/>
</dbReference>
<keyword evidence="14" id="KW-0333">Golgi apparatus</keyword>
<dbReference type="InterPro" id="IPR004227">
    <property type="entry name" value="Formiminotransferase_cat"/>
</dbReference>
<protein>
    <recommendedName>
        <fullName evidence="9">Formimidoyltransferase-cyclodeaminase</fullName>
        <ecNumber evidence="7">2.1.2.5</ecNumber>
        <ecNumber evidence="8">4.3.1.4</ecNumber>
    </recommendedName>
    <alternativeName>
        <fullName evidence="20">Formiminotransferase-cyclodeaminase</fullName>
    </alternativeName>
</protein>
<evidence type="ECO:0000259" key="22">
    <source>
        <dbReference type="SMART" id="SM01222"/>
    </source>
</evidence>
<dbReference type="GO" id="GO:0030412">
    <property type="term" value="F:formimidoyltetrahydrofolate cyclodeaminase activity"/>
    <property type="evidence" value="ECO:0007669"/>
    <property type="project" value="UniProtKB-EC"/>
</dbReference>
<keyword evidence="12" id="KW-0369">Histidine metabolism</keyword>
<evidence type="ECO:0000256" key="9">
    <source>
        <dbReference type="ARBA" id="ARBA00017787"/>
    </source>
</evidence>
<evidence type="ECO:0000256" key="19">
    <source>
        <dbReference type="ARBA" id="ARBA00025915"/>
    </source>
</evidence>
<feature type="domain" description="Formiminotransferase N-terminal subdomain" evidence="22">
    <location>
        <begin position="4"/>
        <end position="181"/>
    </location>
</feature>
<comment type="subunit">
    <text evidence="19">Homooctamer, including four polyglutamate binding sites. The subunits are arranged as a tetramer of dimers, and form a planar ring-shaped structure.</text>
</comment>
<dbReference type="InterPro" id="IPR007044">
    <property type="entry name" value="Cyclodeamin/CycHdrlase"/>
</dbReference>
<keyword evidence="15" id="KW-0206">Cytoskeleton</keyword>
<reference evidence="23" key="1">
    <citation type="submission" date="2021-10" db="EMBL/GenBank/DDBJ databases">
        <title>Tropical sea cucumber genome reveals ecological adaptation and Cuvierian tubules defense mechanism.</title>
        <authorList>
            <person name="Chen T."/>
        </authorList>
    </citation>
    <scope>NUCLEOTIDE SEQUENCE</scope>
    <source>
        <strain evidence="23">Nanhai2018</strain>
        <tissue evidence="23">Muscle</tissue>
    </source>
</reference>
<dbReference type="EMBL" id="JAIZAY010000018">
    <property type="protein sequence ID" value="KAJ8025207.1"/>
    <property type="molecule type" value="Genomic_DNA"/>
</dbReference>
<dbReference type="InterPro" id="IPR022384">
    <property type="entry name" value="FormiminoTrfase_cat_dom_sf"/>
</dbReference>
<dbReference type="SMART" id="SM01221">
    <property type="entry name" value="FTCD"/>
    <property type="match status" value="1"/>
</dbReference>
<evidence type="ECO:0000256" key="16">
    <source>
        <dbReference type="ARBA" id="ARBA00023239"/>
    </source>
</evidence>
<dbReference type="NCBIfam" id="TIGR02024">
    <property type="entry name" value="FtcD"/>
    <property type="match status" value="1"/>
</dbReference>
<keyword evidence="16" id="KW-0456">Lyase</keyword>
<dbReference type="Pfam" id="PF07837">
    <property type="entry name" value="FTCD_N"/>
    <property type="match status" value="1"/>
</dbReference>
<accession>A0A9Q0YMP4</accession>
<evidence type="ECO:0000256" key="1">
    <source>
        <dbReference type="ARBA" id="ARBA00002680"/>
    </source>
</evidence>
<evidence type="ECO:0000256" key="10">
    <source>
        <dbReference type="ARBA" id="ARBA00022490"/>
    </source>
</evidence>
<feature type="domain" description="Formiminotransferase C-terminal subdomain" evidence="21">
    <location>
        <begin position="182"/>
        <end position="326"/>
    </location>
</feature>
<evidence type="ECO:0000256" key="15">
    <source>
        <dbReference type="ARBA" id="ARBA00023212"/>
    </source>
</evidence>
<dbReference type="GO" id="GO:0005814">
    <property type="term" value="C:centriole"/>
    <property type="evidence" value="ECO:0007669"/>
    <property type="project" value="UniProtKB-SubCell"/>
</dbReference>
<evidence type="ECO:0000313" key="23">
    <source>
        <dbReference type="EMBL" id="KAJ8025207.1"/>
    </source>
</evidence>
<evidence type="ECO:0000256" key="12">
    <source>
        <dbReference type="ARBA" id="ARBA00022808"/>
    </source>
</evidence>
<dbReference type="Proteomes" id="UP001152320">
    <property type="component" value="Chromosome 18"/>
</dbReference>
<evidence type="ECO:0000256" key="4">
    <source>
        <dbReference type="ARBA" id="ARBA00005082"/>
    </source>
</evidence>
<dbReference type="FunFam" id="3.30.990.10:FF:000001">
    <property type="entry name" value="Formimidoyltransferase cyclodeaminase"/>
    <property type="match status" value="1"/>
</dbReference>
<evidence type="ECO:0000256" key="3">
    <source>
        <dbReference type="ARBA" id="ARBA00004555"/>
    </source>
</evidence>
<dbReference type="SUPFAM" id="SSF101262">
    <property type="entry name" value="Methenyltetrahydrofolate cyclohydrolase-like"/>
    <property type="match status" value="1"/>
</dbReference>
<gene>
    <name evidence="23" type="ORF">HOLleu_35349</name>
</gene>
<comment type="similarity">
    <text evidence="5">In the N-terminal section; belongs to the formiminotransferase family.</text>
</comment>
<evidence type="ECO:0000256" key="17">
    <source>
        <dbReference type="ARBA" id="ARBA00023268"/>
    </source>
</evidence>
<organism evidence="23 24">
    <name type="scientific">Holothuria leucospilota</name>
    <name type="common">Black long sea cucumber</name>
    <name type="synonym">Mertensiothuria leucospilota</name>
    <dbReference type="NCBI Taxonomy" id="206669"/>
    <lineage>
        <taxon>Eukaryota</taxon>
        <taxon>Metazoa</taxon>
        <taxon>Echinodermata</taxon>
        <taxon>Eleutherozoa</taxon>
        <taxon>Echinozoa</taxon>
        <taxon>Holothuroidea</taxon>
        <taxon>Aspidochirotacea</taxon>
        <taxon>Aspidochirotida</taxon>
        <taxon>Holothuriidae</taxon>
        <taxon>Holothuria</taxon>
    </lineage>
</organism>
<evidence type="ECO:0000256" key="7">
    <source>
        <dbReference type="ARBA" id="ARBA00012252"/>
    </source>
</evidence>
<keyword evidence="17" id="KW-0511">Multifunctional enzyme</keyword>
<dbReference type="OrthoDB" id="48036at2759"/>
<dbReference type="InterPro" id="IPR013802">
    <property type="entry name" value="Formiminotransferase_C"/>
</dbReference>
<evidence type="ECO:0000256" key="13">
    <source>
        <dbReference type="ARBA" id="ARBA00022954"/>
    </source>
</evidence>
<proteinExistence type="inferred from homology"/>
<keyword evidence="11" id="KW-0808">Transferase</keyword>
<evidence type="ECO:0000313" key="24">
    <source>
        <dbReference type="Proteomes" id="UP001152320"/>
    </source>
</evidence>
<dbReference type="Pfam" id="PF04961">
    <property type="entry name" value="FTCD_C"/>
    <property type="match status" value="1"/>
</dbReference>
<dbReference type="GO" id="GO:0005794">
    <property type="term" value="C:Golgi apparatus"/>
    <property type="evidence" value="ECO:0007669"/>
    <property type="project" value="UniProtKB-SubCell"/>
</dbReference>
<dbReference type="EC" id="2.1.2.5" evidence="7"/>
<dbReference type="AlphaFoldDB" id="A0A9Q0YMP4"/>
<keyword evidence="24" id="KW-1185">Reference proteome</keyword>